<comment type="subcellular location">
    <subcellularLocation>
        <location evidence="1">Cell membrane</location>
        <topology evidence="1">Multi-pass membrane protein</topology>
    </subcellularLocation>
</comment>
<protein>
    <submittedName>
        <fullName evidence="7">Branched-chain amino acid ABC transporter permease</fullName>
    </submittedName>
</protein>
<feature type="transmembrane region" description="Helical" evidence="6">
    <location>
        <begin position="258"/>
        <end position="282"/>
    </location>
</feature>
<dbReference type="GO" id="GO:0005886">
    <property type="term" value="C:plasma membrane"/>
    <property type="evidence" value="ECO:0007669"/>
    <property type="project" value="UniProtKB-SubCell"/>
</dbReference>
<dbReference type="PANTHER" id="PTHR30482">
    <property type="entry name" value="HIGH-AFFINITY BRANCHED-CHAIN AMINO ACID TRANSPORT SYSTEM PERMEASE"/>
    <property type="match status" value="1"/>
</dbReference>
<evidence type="ECO:0000256" key="1">
    <source>
        <dbReference type="ARBA" id="ARBA00004651"/>
    </source>
</evidence>
<evidence type="ECO:0000313" key="7">
    <source>
        <dbReference type="EMBL" id="GGN10187.1"/>
    </source>
</evidence>
<keyword evidence="3 6" id="KW-0812">Transmembrane</keyword>
<feature type="transmembrane region" description="Helical" evidence="6">
    <location>
        <begin position="289"/>
        <end position="309"/>
    </location>
</feature>
<reference evidence="7 8" key="1">
    <citation type="journal article" date="2019" name="Int. J. Syst. Evol. Microbiol.">
        <title>The Global Catalogue of Microorganisms (GCM) 10K type strain sequencing project: providing services to taxonomists for standard genome sequencing and annotation.</title>
        <authorList>
            <consortium name="The Broad Institute Genomics Platform"/>
            <consortium name="The Broad Institute Genome Sequencing Center for Infectious Disease"/>
            <person name="Wu L."/>
            <person name="Ma J."/>
        </authorList>
    </citation>
    <scope>NUCLEOTIDE SEQUENCE [LARGE SCALE GENOMIC DNA]</scope>
    <source>
        <strain evidence="7 8">JCM 16331</strain>
    </source>
</reference>
<gene>
    <name evidence="7" type="ORF">GCM10009021_07450</name>
</gene>
<feature type="transmembrane region" description="Helical" evidence="6">
    <location>
        <begin position="16"/>
        <end position="34"/>
    </location>
</feature>
<feature type="transmembrane region" description="Helical" evidence="6">
    <location>
        <begin position="40"/>
        <end position="58"/>
    </location>
</feature>
<keyword evidence="8" id="KW-1185">Reference proteome</keyword>
<keyword evidence="5 6" id="KW-0472">Membrane</keyword>
<dbReference type="OrthoDB" id="30958at2157"/>
<evidence type="ECO:0000256" key="5">
    <source>
        <dbReference type="ARBA" id="ARBA00023136"/>
    </source>
</evidence>
<evidence type="ECO:0000313" key="8">
    <source>
        <dbReference type="Proteomes" id="UP000608850"/>
    </source>
</evidence>
<feature type="transmembrane region" description="Helical" evidence="6">
    <location>
        <begin position="220"/>
        <end position="238"/>
    </location>
</feature>
<sequence>MRTERFTLGVPSSKRTVAASLVVLAAMLVVPFVTTPYYTGLAMTALVFLMLGVSWNLLAGYAGQISLGHAAFFGLGAYVAAWLTTPAAAGLPAIPFPLSHPIVALVLGGVGAALVALVTGPVMFRLRGHYFAIGTLALAAIIRLVLTDKRSISGGSTGYYLNAGMGEIPTYLLTVVVAALATVGVYLVVNSRLGLGMRAIHDDETAASGLGVDPLRYKMYAFLISAFIAGLAGAAYALNSLYINPTSTLAVTWTVDTLVIVILGGMGTVAGPLFGTVVFMVIDNGLTSVLGGLATTVEGVIIILVVIFLPDGIYGSLKSYVAGRNESDDAATSG</sequence>
<keyword evidence="2" id="KW-1003">Cell membrane</keyword>
<dbReference type="AlphaFoldDB" id="A0A830G9I1"/>
<dbReference type="CDD" id="cd06581">
    <property type="entry name" value="TM_PBP1_LivM_like"/>
    <property type="match status" value="1"/>
</dbReference>
<keyword evidence="4 6" id="KW-1133">Transmembrane helix</keyword>
<proteinExistence type="predicted"/>
<accession>A0A830G9I1</accession>
<feature type="transmembrane region" description="Helical" evidence="6">
    <location>
        <begin position="168"/>
        <end position="189"/>
    </location>
</feature>
<dbReference type="InterPro" id="IPR001851">
    <property type="entry name" value="ABC_transp_permease"/>
</dbReference>
<feature type="transmembrane region" description="Helical" evidence="6">
    <location>
        <begin position="70"/>
        <end position="94"/>
    </location>
</feature>
<feature type="transmembrane region" description="Helical" evidence="6">
    <location>
        <begin position="130"/>
        <end position="146"/>
    </location>
</feature>
<evidence type="ECO:0000256" key="2">
    <source>
        <dbReference type="ARBA" id="ARBA00022475"/>
    </source>
</evidence>
<evidence type="ECO:0000256" key="6">
    <source>
        <dbReference type="SAM" id="Phobius"/>
    </source>
</evidence>
<organism evidence="7 8">
    <name type="scientific">Halarchaeum nitratireducens</name>
    <dbReference type="NCBI Taxonomy" id="489913"/>
    <lineage>
        <taxon>Archaea</taxon>
        <taxon>Methanobacteriati</taxon>
        <taxon>Methanobacteriota</taxon>
        <taxon>Stenosarchaea group</taxon>
        <taxon>Halobacteria</taxon>
        <taxon>Halobacteriales</taxon>
        <taxon>Halobacteriaceae</taxon>
    </lineage>
</organism>
<dbReference type="Proteomes" id="UP000608850">
    <property type="component" value="Unassembled WGS sequence"/>
</dbReference>
<evidence type="ECO:0000256" key="3">
    <source>
        <dbReference type="ARBA" id="ARBA00022692"/>
    </source>
</evidence>
<comment type="caution">
    <text evidence="7">The sequence shown here is derived from an EMBL/GenBank/DDBJ whole genome shotgun (WGS) entry which is preliminary data.</text>
</comment>
<evidence type="ECO:0000256" key="4">
    <source>
        <dbReference type="ARBA" id="ARBA00022989"/>
    </source>
</evidence>
<dbReference type="Pfam" id="PF02653">
    <property type="entry name" value="BPD_transp_2"/>
    <property type="match status" value="1"/>
</dbReference>
<dbReference type="EMBL" id="BMOQ01000002">
    <property type="protein sequence ID" value="GGN10187.1"/>
    <property type="molecule type" value="Genomic_DNA"/>
</dbReference>
<feature type="transmembrane region" description="Helical" evidence="6">
    <location>
        <begin position="100"/>
        <end position="118"/>
    </location>
</feature>
<dbReference type="GO" id="GO:0015658">
    <property type="term" value="F:branched-chain amino acid transmembrane transporter activity"/>
    <property type="evidence" value="ECO:0007669"/>
    <property type="project" value="InterPro"/>
</dbReference>
<dbReference type="InterPro" id="IPR043428">
    <property type="entry name" value="LivM-like"/>
</dbReference>
<dbReference type="RefSeq" id="WP_188877185.1">
    <property type="nucleotide sequence ID" value="NZ_BMOQ01000002.1"/>
</dbReference>
<dbReference type="PANTHER" id="PTHR30482:SF10">
    <property type="entry name" value="HIGH-AFFINITY BRANCHED-CHAIN AMINO ACID TRANSPORT PROTEIN BRAE"/>
    <property type="match status" value="1"/>
</dbReference>
<name>A0A830G9I1_9EURY</name>